<comment type="caution">
    <text evidence="1">The sequence shown here is derived from an EMBL/GenBank/DDBJ whole genome shotgun (WGS) entry which is preliminary data.</text>
</comment>
<protein>
    <submittedName>
        <fullName evidence="1">Uncharacterized protein</fullName>
    </submittedName>
</protein>
<evidence type="ECO:0000313" key="1">
    <source>
        <dbReference type="EMBL" id="PWA73489.1"/>
    </source>
</evidence>
<name>A0A2U1NJ02_ARTAN</name>
<reference evidence="1 2" key="1">
    <citation type="journal article" date="2018" name="Mol. Plant">
        <title>The genome of Artemisia annua provides insight into the evolution of Asteraceae family and artemisinin biosynthesis.</title>
        <authorList>
            <person name="Shen Q."/>
            <person name="Zhang L."/>
            <person name="Liao Z."/>
            <person name="Wang S."/>
            <person name="Yan T."/>
            <person name="Shi P."/>
            <person name="Liu M."/>
            <person name="Fu X."/>
            <person name="Pan Q."/>
            <person name="Wang Y."/>
            <person name="Lv Z."/>
            <person name="Lu X."/>
            <person name="Zhang F."/>
            <person name="Jiang W."/>
            <person name="Ma Y."/>
            <person name="Chen M."/>
            <person name="Hao X."/>
            <person name="Li L."/>
            <person name="Tang Y."/>
            <person name="Lv G."/>
            <person name="Zhou Y."/>
            <person name="Sun X."/>
            <person name="Brodelius P.E."/>
            <person name="Rose J.K.C."/>
            <person name="Tang K."/>
        </authorList>
    </citation>
    <scope>NUCLEOTIDE SEQUENCE [LARGE SCALE GENOMIC DNA]</scope>
    <source>
        <strain evidence="2">cv. Huhao1</strain>
        <tissue evidence="1">Leaf</tissue>
    </source>
</reference>
<proteinExistence type="predicted"/>
<evidence type="ECO:0000313" key="2">
    <source>
        <dbReference type="Proteomes" id="UP000245207"/>
    </source>
</evidence>
<dbReference type="STRING" id="35608.A0A2U1NJ02"/>
<dbReference type="Proteomes" id="UP000245207">
    <property type="component" value="Unassembled WGS sequence"/>
</dbReference>
<dbReference type="EMBL" id="PKPP01002732">
    <property type="protein sequence ID" value="PWA73489.1"/>
    <property type="molecule type" value="Genomic_DNA"/>
</dbReference>
<organism evidence="1 2">
    <name type="scientific">Artemisia annua</name>
    <name type="common">Sweet wormwood</name>
    <dbReference type="NCBI Taxonomy" id="35608"/>
    <lineage>
        <taxon>Eukaryota</taxon>
        <taxon>Viridiplantae</taxon>
        <taxon>Streptophyta</taxon>
        <taxon>Embryophyta</taxon>
        <taxon>Tracheophyta</taxon>
        <taxon>Spermatophyta</taxon>
        <taxon>Magnoliopsida</taxon>
        <taxon>eudicotyledons</taxon>
        <taxon>Gunneridae</taxon>
        <taxon>Pentapetalae</taxon>
        <taxon>asterids</taxon>
        <taxon>campanulids</taxon>
        <taxon>Asterales</taxon>
        <taxon>Asteraceae</taxon>
        <taxon>Asteroideae</taxon>
        <taxon>Anthemideae</taxon>
        <taxon>Artemisiinae</taxon>
        <taxon>Artemisia</taxon>
    </lineage>
</organism>
<sequence length="142" mass="15864">MTECASHVAWRILDANGCDLSLYLSVDTEIFDGKNEDNATVVFPDSMLIQESDDHVGSIISETYPHLKQNLWSVEYFQERAILAPTHEMVDRINDRMLDLLEGDETLYQSSDSTFAPERCHQKVVTPSGPSPGNKLVFGIGS</sequence>
<accession>A0A2U1NJ02</accession>
<keyword evidence="2" id="KW-1185">Reference proteome</keyword>
<dbReference type="AlphaFoldDB" id="A0A2U1NJ02"/>
<dbReference type="OrthoDB" id="1930718at2759"/>
<gene>
    <name evidence="1" type="ORF">CTI12_AA261010</name>
</gene>